<dbReference type="STRING" id="1184151.AW736_02510"/>
<feature type="transmembrane region" description="Helical" evidence="1">
    <location>
        <begin position="6"/>
        <end position="25"/>
    </location>
</feature>
<sequence>MKTYGFGFVMLGFILVAEALFGLLLSSRVSALRAQDAELQAEYETGVAKYQKDYAAHAASWKAYGRSSKFMKVWADHAQFPVGNVVSDRLLELAREVSEGSPVSLYCEVQRSTELPAYMFGRHKLRARSYAIQCTGSYGQTSRWLGRVEAEALLWRVESVVFKMSAKRVVAVVTLHIPEVKLTPDAALTAKEEL</sequence>
<dbReference type="Proteomes" id="UP000078486">
    <property type="component" value="Unassembled WGS sequence"/>
</dbReference>
<protein>
    <submittedName>
        <fullName evidence="2">Uncharacterized protein</fullName>
    </submittedName>
</protein>
<evidence type="ECO:0000256" key="1">
    <source>
        <dbReference type="SAM" id="Phobius"/>
    </source>
</evidence>
<keyword evidence="1" id="KW-0812">Transmembrane</keyword>
<dbReference type="RefSeq" id="WP_068768705.1">
    <property type="nucleotide sequence ID" value="NZ_CP109796.1"/>
</dbReference>
<reference evidence="2 3" key="1">
    <citation type="submission" date="2016-01" db="EMBL/GenBank/DDBJ databases">
        <title>High potential of lignocellulose degradation of a new Verrucomicrobia species.</title>
        <authorList>
            <person name="Wang Y."/>
            <person name="Shi Y."/>
            <person name="Qiu Z."/>
            <person name="Liu S."/>
            <person name="Yang H."/>
        </authorList>
    </citation>
    <scope>NUCLEOTIDE SEQUENCE [LARGE SCALE GENOMIC DNA]</scope>
    <source>
        <strain evidence="2 3">TSB47</strain>
    </source>
</reference>
<keyword evidence="1" id="KW-1133">Transmembrane helix</keyword>
<organism evidence="2 3">
    <name type="scientific">Termitidicoccus mucosus</name>
    <dbReference type="NCBI Taxonomy" id="1184151"/>
    <lineage>
        <taxon>Bacteria</taxon>
        <taxon>Pseudomonadati</taxon>
        <taxon>Verrucomicrobiota</taxon>
        <taxon>Opitutia</taxon>
        <taxon>Opitutales</taxon>
        <taxon>Opitutaceae</taxon>
        <taxon>Termitidicoccus</taxon>
    </lineage>
</organism>
<gene>
    <name evidence="2" type="ORF">AW736_02510</name>
</gene>
<keyword evidence="1" id="KW-0472">Membrane</keyword>
<keyword evidence="3" id="KW-1185">Reference proteome</keyword>
<dbReference type="EMBL" id="LRRQ01000023">
    <property type="protein sequence ID" value="OAM91530.1"/>
    <property type="molecule type" value="Genomic_DNA"/>
</dbReference>
<proteinExistence type="predicted"/>
<dbReference type="AlphaFoldDB" id="A0A178INS8"/>
<evidence type="ECO:0000313" key="3">
    <source>
        <dbReference type="Proteomes" id="UP000078486"/>
    </source>
</evidence>
<name>A0A178INS8_9BACT</name>
<accession>A0A178INS8</accession>
<comment type="caution">
    <text evidence="2">The sequence shown here is derived from an EMBL/GenBank/DDBJ whole genome shotgun (WGS) entry which is preliminary data.</text>
</comment>
<evidence type="ECO:0000313" key="2">
    <source>
        <dbReference type="EMBL" id="OAM91530.1"/>
    </source>
</evidence>